<evidence type="ECO:0000256" key="2">
    <source>
        <dbReference type="SAM" id="Phobius"/>
    </source>
</evidence>
<comment type="caution">
    <text evidence="3">The sequence shown here is derived from an EMBL/GenBank/DDBJ whole genome shotgun (WGS) entry which is preliminary data.</text>
</comment>
<feature type="transmembrane region" description="Helical" evidence="2">
    <location>
        <begin position="112"/>
        <end position="135"/>
    </location>
</feature>
<dbReference type="Proteomes" id="UP000023152">
    <property type="component" value="Unassembled WGS sequence"/>
</dbReference>
<dbReference type="AlphaFoldDB" id="X6LFC5"/>
<accession>X6LFC5</accession>
<reference evidence="3 4" key="1">
    <citation type="journal article" date="2013" name="Curr. Biol.">
        <title>The Genome of the Foraminiferan Reticulomyxa filosa.</title>
        <authorList>
            <person name="Glockner G."/>
            <person name="Hulsmann N."/>
            <person name="Schleicher M."/>
            <person name="Noegel A.A."/>
            <person name="Eichinger L."/>
            <person name="Gallinger C."/>
            <person name="Pawlowski J."/>
            <person name="Sierra R."/>
            <person name="Euteneuer U."/>
            <person name="Pillet L."/>
            <person name="Moustafa A."/>
            <person name="Platzer M."/>
            <person name="Groth M."/>
            <person name="Szafranski K."/>
            <person name="Schliwa M."/>
        </authorList>
    </citation>
    <scope>NUCLEOTIDE SEQUENCE [LARGE SCALE GENOMIC DNA]</scope>
</reference>
<keyword evidence="2" id="KW-1133">Transmembrane helix</keyword>
<feature type="region of interest" description="Disordered" evidence="1">
    <location>
        <begin position="210"/>
        <end position="236"/>
    </location>
</feature>
<evidence type="ECO:0000313" key="4">
    <source>
        <dbReference type="Proteomes" id="UP000023152"/>
    </source>
</evidence>
<organism evidence="3 4">
    <name type="scientific">Reticulomyxa filosa</name>
    <dbReference type="NCBI Taxonomy" id="46433"/>
    <lineage>
        <taxon>Eukaryota</taxon>
        <taxon>Sar</taxon>
        <taxon>Rhizaria</taxon>
        <taxon>Retaria</taxon>
        <taxon>Foraminifera</taxon>
        <taxon>Monothalamids</taxon>
        <taxon>Reticulomyxidae</taxon>
        <taxon>Reticulomyxa</taxon>
    </lineage>
</organism>
<evidence type="ECO:0000256" key="1">
    <source>
        <dbReference type="SAM" id="MobiDB-lite"/>
    </source>
</evidence>
<feature type="non-terminal residue" evidence="3">
    <location>
        <position position="1"/>
    </location>
</feature>
<name>X6LFC5_RETFI</name>
<evidence type="ECO:0000313" key="3">
    <source>
        <dbReference type="EMBL" id="ETN99414.1"/>
    </source>
</evidence>
<protein>
    <submittedName>
        <fullName evidence="3">Uncharacterized protein</fullName>
    </submittedName>
</protein>
<feature type="compositionally biased region" description="Low complexity" evidence="1">
    <location>
        <begin position="220"/>
        <end position="232"/>
    </location>
</feature>
<keyword evidence="2" id="KW-0812">Transmembrane</keyword>
<proteinExistence type="predicted"/>
<sequence>GARNGKFHKRKKKVGTTRYLNPKKKIQNEIFFAGFGKWNQNGSPKKRKQKIPILPAVNLHSKKKKKKKRKGQVHQRDFLSSFRGCLAHDILWVLLLRILRVWKTDIMRARCVLWILGDIHIDIGALGGFGAGLYFKQTKKKKKGCDQIFFLKKLYIRPKKKKKKNTKKKFNKIFLGKGKGKGEGKKNVLNMMMVMMTSFFASLATATQRNANDDPHNDTNNRANNSTNATRAGTMTGPGGIVTNGVVCGRGITVQTDVTVVAVVHSAQQVAGIAI</sequence>
<gene>
    <name evidence="3" type="ORF">RFI_38067</name>
</gene>
<keyword evidence="4" id="KW-1185">Reference proteome</keyword>
<keyword evidence="2" id="KW-0472">Membrane</keyword>
<dbReference type="EMBL" id="ASPP01044029">
    <property type="protein sequence ID" value="ETN99414.1"/>
    <property type="molecule type" value="Genomic_DNA"/>
</dbReference>